<dbReference type="Proteomes" id="UP000593564">
    <property type="component" value="Unassembled WGS sequence"/>
</dbReference>
<evidence type="ECO:0000313" key="2">
    <source>
        <dbReference type="Proteomes" id="UP000593564"/>
    </source>
</evidence>
<proteinExistence type="predicted"/>
<evidence type="ECO:0000313" key="1">
    <source>
        <dbReference type="EMBL" id="KAF5958277.1"/>
    </source>
</evidence>
<protein>
    <submittedName>
        <fullName evidence="1">Uncharacterized protein</fullName>
    </submittedName>
</protein>
<dbReference type="EMBL" id="JACBKZ010000002">
    <property type="protein sequence ID" value="KAF5958277.1"/>
    <property type="molecule type" value="Genomic_DNA"/>
</dbReference>
<organism evidence="1 2">
    <name type="scientific">Camellia sinensis</name>
    <name type="common">Tea plant</name>
    <name type="synonym">Thea sinensis</name>
    <dbReference type="NCBI Taxonomy" id="4442"/>
    <lineage>
        <taxon>Eukaryota</taxon>
        <taxon>Viridiplantae</taxon>
        <taxon>Streptophyta</taxon>
        <taxon>Embryophyta</taxon>
        <taxon>Tracheophyta</taxon>
        <taxon>Spermatophyta</taxon>
        <taxon>Magnoliopsida</taxon>
        <taxon>eudicotyledons</taxon>
        <taxon>Gunneridae</taxon>
        <taxon>Pentapetalae</taxon>
        <taxon>asterids</taxon>
        <taxon>Ericales</taxon>
        <taxon>Theaceae</taxon>
        <taxon>Camellia</taxon>
    </lineage>
</organism>
<comment type="caution">
    <text evidence="1">The sequence shown here is derived from an EMBL/GenBank/DDBJ whole genome shotgun (WGS) entry which is preliminary data.</text>
</comment>
<name>A0A7J7I0W4_CAMSI</name>
<keyword evidence="2" id="KW-1185">Reference proteome</keyword>
<reference evidence="2" key="1">
    <citation type="journal article" date="2020" name="Nat. Commun.">
        <title>Genome assembly of wild tea tree DASZ reveals pedigree and selection history of tea varieties.</title>
        <authorList>
            <person name="Zhang W."/>
            <person name="Zhang Y."/>
            <person name="Qiu H."/>
            <person name="Guo Y."/>
            <person name="Wan H."/>
            <person name="Zhang X."/>
            <person name="Scossa F."/>
            <person name="Alseekh S."/>
            <person name="Zhang Q."/>
            <person name="Wang P."/>
            <person name="Xu L."/>
            <person name="Schmidt M.H."/>
            <person name="Jia X."/>
            <person name="Li D."/>
            <person name="Zhu A."/>
            <person name="Guo F."/>
            <person name="Chen W."/>
            <person name="Ni D."/>
            <person name="Usadel B."/>
            <person name="Fernie A.R."/>
            <person name="Wen W."/>
        </authorList>
    </citation>
    <scope>NUCLEOTIDE SEQUENCE [LARGE SCALE GENOMIC DNA]</scope>
    <source>
        <strain evidence="2">cv. G240</strain>
    </source>
</reference>
<gene>
    <name evidence="1" type="ORF">HYC85_005502</name>
</gene>
<reference evidence="1 2" key="2">
    <citation type="submission" date="2020-07" db="EMBL/GenBank/DDBJ databases">
        <title>Genome assembly of wild tea tree DASZ reveals pedigree and selection history of tea varieties.</title>
        <authorList>
            <person name="Zhang W."/>
        </authorList>
    </citation>
    <scope>NUCLEOTIDE SEQUENCE [LARGE SCALE GENOMIC DNA]</scope>
    <source>
        <strain evidence="2">cv. G240</strain>
        <tissue evidence="1">Leaf</tissue>
    </source>
</reference>
<dbReference type="AlphaFoldDB" id="A0A7J7I0W4"/>
<sequence>MCGTHLLFYFVAVSNPYSDSVRSVDDLRSDGGFDGSKQISFGDSVFCDLRELPIDMICMDLLTIDTIHDKDLEAWRFGDLPCICTSIEGDAVSRSMSIQIDASNGFFDAVWIVELKDSVRLHGRSHGVFARDLSPGVVLCVVRVQFFCLFLSFPTEFCIVNITMTDIISK</sequence>
<accession>A0A7J7I0W4</accession>